<organism evidence="1 2">
    <name type="scientific">Scutellospora calospora</name>
    <dbReference type="NCBI Taxonomy" id="85575"/>
    <lineage>
        <taxon>Eukaryota</taxon>
        <taxon>Fungi</taxon>
        <taxon>Fungi incertae sedis</taxon>
        <taxon>Mucoromycota</taxon>
        <taxon>Glomeromycotina</taxon>
        <taxon>Glomeromycetes</taxon>
        <taxon>Diversisporales</taxon>
        <taxon>Gigasporaceae</taxon>
        <taxon>Scutellospora</taxon>
    </lineage>
</organism>
<keyword evidence="2" id="KW-1185">Reference proteome</keyword>
<sequence length="316" mass="37806">MQAKYRTKIDDNEVYLSPKDIREFAAVLMKQPDSTVRFFLSNAIFSARSKNYTANSKLNLILYNKENIVERIKETQLKLKKNLKEEIFIEDITTDEKTNTDIFEFFKRNLKMSNKEFCKTKKRKHNEIENIEDEAKNIILQEELENNYHKIEQELTSEKWFIDLVEEKARNKLRQKYPDILFENNRISIKKRKKSNIKKIVLTGTIGAGKTTFSSFMSKYFEKKGLKVFIPEEISLKIKDDLDLFCKDKEKYAFFFQNLIINTYKKIIESIDSATDDYDIIIFDQTYLDTESSEDTLIKRQKERNREEETYTEEYM</sequence>
<name>A0ACA9KNR1_9GLOM</name>
<dbReference type="EMBL" id="CAJVPM010002157">
    <property type="protein sequence ID" value="CAG8481082.1"/>
    <property type="molecule type" value="Genomic_DNA"/>
</dbReference>
<dbReference type="Proteomes" id="UP000789860">
    <property type="component" value="Unassembled WGS sequence"/>
</dbReference>
<accession>A0ACA9KNR1</accession>
<proteinExistence type="predicted"/>
<evidence type="ECO:0000313" key="1">
    <source>
        <dbReference type="EMBL" id="CAG8481082.1"/>
    </source>
</evidence>
<evidence type="ECO:0000313" key="2">
    <source>
        <dbReference type="Proteomes" id="UP000789860"/>
    </source>
</evidence>
<comment type="caution">
    <text evidence="1">The sequence shown here is derived from an EMBL/GenBank/DDBJ whole genome shotgun (WGS) entry which is preliminary data.</text>
</comment>
<reference evidence="1" key="1">
    <citation type="submission" date="2021-06" db="EMBL/GenBank/DDBJ databases">
        <authorList>
            <person name="Kallberg Y."/>
            <person name="Tangrot J."/>
            <person name="Rosling A."/>
        </authorList>
    </citation>
    <scope>NUCLEOTIDE SEQUENCE</scope>
    <source>
        <strain evidence="1">AU212A</strain>
    </source>
</reference>
<gene>
    <name evidence="1" type="ORF">SCALOS_LOCUS2425</name>
</gene>
<protein>
    <submittedName>
        <fullName evidence="1">10315_t:CDS:1</fullName>
    </submittedName>
</protein>